<name>A0A7I8VV82_9ANNE</name>
<keyword evidence="2" id="KW-0175">Coiled coil</keyword>
<comment type="caution">
    <text evidence="4">The sequence shown here is derived from an EMBL/GenBank/DDBJ whole genome shotgun (WGS) entry which is preliminary data.</text>
</comment>
<evidence type="ECO:0000256" key="1">
    <source>
        <dbReference type="ARBA" id="ARBA00022837"/>
    </source>
</evidence>
<feature type="coiled-coil region" evidence="2">
    <location>
        <begin position="145"/>
        <end position="263"/>
    </location>
</feature>
<keyword evidence="5" id="KW-1185">Reference proteome</keyword>
<dbReference type="AlphaFoldDB" id="A0A7I8VV82"/>
<dbReference type="SMART" id="SM00054">
    <property type="entry name" value="EFh"/>
    <property type="match status" value="2"/>
</dbReference>
<keyword evidence="1" id="KW-0106">Calcium</keyword>
<dbReference type="Gene3D" id="1.10.238.10">
    <property type="entry name" value="EF-hand"/>
    <property type="match status" value="1"/>
</dbReference>
<accession>A0A7I8VV82</accession>
<organism evidence="4 5">
    <name type="scientific">Dimorphilus gyrociliatus</name>
    <dbReference type="NCBI Taxonomy" id="2664684"/>
    <lineage>
        <taxon>Eukaryota</taxon>
        <taxon>Metazoa</taxon>
        <taxon>Spiralia</taxon>
        <taxon>Lophotrochozoa</taxon>
        <taxon>Annelida</taxon>
        <taxon>Polychaeta</taxon>
        <taxon>Polychaeta incertae sedis</taxon>
        <taxon>Dinophilidae</taxon>
        <taxon>Dimorphilus</taxon>
    </lineage>
</organism>
<feature type="domain" description="EF-hand" evidence="3">
    <location>
        <begin position="453"/>
        <end position="488"/>
    </location>
</feature>
<dbReference type="Proteomes" id="UP000549394">
    <property type="component" value="Unassembled WGS sequence"/>
</dbReference>
<dbReference type="GO" id="GO:0005509">
    <property type="term" value="F:calcium ion binding"/>
    <property type="evidence" value="ECO:0007669"/>
    <property type="project" value="InterPro"/>
</dbReference>
<evidence type="ECO:0000256" key="2">
    <source>
        <dbReference type="SAM" id="Coils"/>
    </source>
</evidence>
<reference evidence="4 5" key="1">
    <citation type="submission" date="2020-08" db="EMBL/GenBank/DDBJ databases">
        <authorList>
            <person name="Hejnol A."/>
        </authorList>
    </citation>
    <scope>NUCLEOTIDE SEQUENCE [LARGE SCALE GENOMIC DNA]</scope>
</reference>
<dbReference type="InterPro" id="IPR011992">
    <property type="entry name" value="EF-hand-dom_pair"/>
</dbReference>
<dbReference type="InterPro" id="IPR002048">
    <property type="entry name" value="EF_hand_dom"/>
</dbReference>
<dbReference type="PROSITE" id="PS00018">
    <property type="entry name" value="EF_HAND_1"/>
    <property type="match status" value="2"/>
</dbReference>
<protein>
    <submittedName>
        <fullName evidence="4">DgyrCDS8766</fullName>
    </submittedName>
</protein>
<evidence type="ECO:0000313" key="4">
    <source>
        <dbReference type="EMBL" id="CAD5120193.1"/>
    </source>
</evidence>
<evidence type="ECO:0000313" key="5">
    <source>
        <dbReference type="Proteomes" id="UP000549394"/>
    </source>
</evidence>
<dbReference type="EMBL" id="CAJFCJ010000012">
    <property type="protein sequence ID" value="CAD5120193.1"/>
    <property type="molecule type" value="Genomic_DNA"/>
</dbReference>
<dbReference type="OrthoDB" id="5983955at2759"/>
<dbReference type="SUPFAM" id="SSF47473">
    <property type="entry name" value="EF-hand"/>
    <property type="match status" value="1"/>
</dbReference>
<dbReference type="PROSITE" id="PS50222">
    <property type="entry name" value="EF_HAND_2"/>
    <property type="match status" value="1"/>
</dbReference>
<evidence type="ECO:0000259" key="3">
    <source>
        <dbReference type="PROSITE" id="PS50222"/>
    </source>
</evidence>
<dbReference type="CDD" id="cd00051">
    <property type="entry name" value="EFh"/>
    <property type="match status" value="1"/>
</dbReference>
<sequence>MQSFLFMTDYYDSADFGTPTSALTETKGIRVEQSHLRIDKMSSKVFGHHNIQTLKEALDKFFEILLCSIVPPEKHDIMSSKELLERLSALDEKEWGSVRDIFLLDSFHGYSDGNFKPEELIDPSKLLLDLVSALNHMNSEMCLILKENEKRENDLKNKIKGLHERLYTLESELLNAKRSGSQLNTDRVAYLEANLEERTKTIERLQRESNVSLWGKEKERLLADTKKKQEDMENTIKEKSSRIEALTKKIQNLENNQKMQLLKQELQIKSTDESGKKLDEMEKNVFMVRKDINVLQADIFNLNKYIIGICAGLRSDISHTVDLVEKWDKEEVTKHIYNLMSRVEKIRLAAKQGKLGALRADLPDTYIAIDRDVDVVPGRKLSVIGRPIDIQSLRRPKTPDDARKKLLITETDEKSKNEADPAKPIIDHPSVLRDDGSVDYTKCMKLFPFIKQADIDEHFQNFRQYDINGDGSLDLSELTTAMKTTVSKDFTARDLADVMFEVDVDNSQTIDFYEYLLIVNMIINRQGKSAIFRSEKLRREDKHVSKLCVIQ</sequence>
<proteinExistence type="predicted"/>
<gene>
    <name evidence="4" type="ORF">DGYR_LOCUS8318</name>
</gene>
<dbReference type="Pfam" id="PF13499">
    <property type="entry name" value="EF-hand_7"/>
    <property type="match status" value="1"/>
</dbReference>
<dbReference type="InterPro" id="IPR018247">
    <property type="entry name" value="EF_Hand_1_Ca_BS"/>
</dbReference>